<dbReference type="Pfam" id="PF06119">
    <property type="entry name" value="NIDO"/>
    <property type="match status" value="1"/>
</dbReference>
<organism evidence="7 8">
    <name type="scientific">Nothobranchius furzeri</name>
    <name type="common">Turquoise killifish</name>
    <dbReference type="NCBI Taxonomy" id="105023"/>
    <lineage>
        <taxon>Eukaryota</taxon>
        <taxon>Metazoa</taxon>
        <taxon>Chordata</taxon>
        <taxon>Craniata</taxon>
        <taxon>Vertebrata</taxon>
        <taxon>Euteleostomi</taxon>
        <taxon>Actinopterygii</taxon>
        <taxon>Neopterygii</taxon>
        <taxon>Teleostei</taxon>
        <taxon>Neoteleostei</taxon>
        <taxon>Acanthomorphata</taxon>
        <taxon>Ovalentaria</taxon>
        <taxon>Atherinomorphae</taxon>
        <taxon>Cyprinodontiformes</taxon>
        <taxon>Nothobranchiidae</taxon>
        <taxon>Nothobranchius</taxon>
    </lineage>
</organism>
<dbReference type="InterPro" id="IPR003886">
    <property type="entry name" value="NIDO_dom"/>
</dbReference>
<dbReference type="InterPro" id="IPR056619">
    <property type="entry name" value="C8-3_MUC4"/>
</dbReference>
<feature type="domain" description="VWFD" evidence="6">
    <location>
        <begin position="315"/>
        <end position="521"/>
    </location>
</feature>
<evidence type="ECO:0000313" key="7">
    <source>
        <dbReference type="EMBL" id="KAF7219807.1"/>
    </source>
</evidence>
<dbReference type="Pfam" id="PF23263">
    <property type="entry name" value="C8-3_MUC4"/>
    <property type="match status" value="1"/>
</dbReference>
<dbReference type="InterPro" id="IPR005533">
    <property type="entry name" value="AMOP_dom"/>
</dbReference>
<sequence length="609" mass="67370">MPVSYQKANLSETNTFQCILTTDGVRSFALLRYGEMNWGPGLRQYHDALIGYTDGTFSVKETPVPPDNLFGPGGRYRPQGAKGTLGNLGQLVYNLTGQGHSSTDPGSGCRAWWMKEPSPLEWMVGVSSCPCTLNQAVEDLSFIQDTTDPGPTVQKLRDQQWGGAKVYIFKSILSNKYGAGKTCAYETEGALLAGIPGRYFDAISVQKHIGKDSSCFVLSYHKNAFHSDSNSPNLSLQTRTFFHFSGAVLSLLCVGFTTRRDQRITVRILVQVASAAPLLLCFPGREFRELVRNPCEQELEKRHLLLQLHDLCGMIAAMVYGSLHFITFDGTKYSFQALGEFVLLRLSSASGSNIFTLQGLLGKLLTASKEVIDVPVVVRMAAFHQGTGKIEWRCSSDTNGALRMFVDDVEVPVKIGVVYTSEKNFVVRCISVSRCAAVYASGLHVVTWLNVDYCQMGAMVEVSQNFYNRTVGLMGFWSSNRIDDFLLSDGRVFPSQDLNPPTEEKLQDFGLSWSVPVPESLLLSSPPKAPQALTTTKATLERFSPAVVAEQMKACKDSVQCVYDSLASGIADLGQQTLDAEAQFQTLAQIYGKRFYFYFHRTLRKIIDR</sequence>
<dbReference type="GO" id="GO:0016020">
    <property type="term" value="C:membrane"/>
    <property type="evidence" value="ECO:0007669"/>
    <property type="project" value="UniProtKB-SubCell"/>
</dbReference>
<keyword evidence="4" id="KW-0472">Membrane</keyword>
<comment type="caution">
    <text evidence="7">The sequence shown here is derived from an EMBL/GenBank/DDBJ whole genome shotgun (WGS) entry which is preliminary data.</text>
</comment>
<dbReference type="EMBL" id="JAAVVJ010000006">
    <property type="protein sequence ID" value="KAF7219807.1"/>
    <property type="molecule type" value="Genomic_DNA"/>
</dbReference>
<dbReference type="Pfam" id="PF00094">
    <property type="entry name" value="VWD"/>
    <property type="match status" value="1"/>
</dbReference>
<dbReference type="SMART" id="SM00216">
    <property type="entry name" value="VWD"/>
    <property type="match status" value="1"/>
</dbReference>
<gene>
    <name evidence="7" type="ORF">G4P62_002721</name>
</gene>
<proteinExistence type="predicted"/>
<dbReference type="PANTHER" id="PTHR13802">
    <property type="entry name" value="MUCIN 4-RELATED"/>
    <property type="match status" value="1"/>
</dbReference>
<dbReference type="Pfam" id="PF03782">
    <property type="entry name" value="AMOP"/>
    <property type="match status" value="1"/>
</dbReference>
<dbReference type="AlphaFoldDB" id="A0A9D2YFU6"/>
<accession>A0A9D2YFU6</accession>
<dbReference type="GO" id="GO:0007160">
    <property type="term" value="P:cell-matrix adhesion"/>
    <property type="evidence" value="ECO:0007669"/>
    <property type="project" value="InterPro"/>
</dbReference>
<dbReference type="PROSITE" id="PS51233">
    <property type="entry name" value="VWFD"/>
    <property type="match status" value="1"/>
</dbReference>
<evidence type="ECO:0000256" key="5">
    <source>
        <dbReference type="ARBA" id="ARBA00023157"/>
    </source>
</evidence>
<comment type="subcellular location">
    <subcellularLocation>
        <location evidence="1">Membrane</location>
    </subcellularLocation>
</comment>
<evidence type="ECO:0000256" key="2">
    <source>
        <dbReference type="ARBA" id="ARBA00022692"/>
    </source>
</evidence>
<evidence type="ECO:0000256" key="4">
    <source>
        <dbReference type="ARBA" id="ARBA00023136"/>
    </source>
</evidence>
<keyword evidence="5" id="KW-1015">Disulfide bond</keyword>
<dbReference type="Proteomes" id="UP000822369">
    <property type="component" value="Chromosome 6"/>
</dbReference>
<dbReference type="InterPro" id="IPR051495">
    <property type="entry name" value="Epithelial_Barrier/Signaling"/>
</dbReference>
<dbReference type="GO" id="GO:0005176">
    <property type="term" value="F:ErbB-2 class receptor binding"/>
    <property type="evidence" value="ECO:0007669"/>
    <property type="project" value="TreeGrafter"/>
</dbReference>
<evidence type="ECO:0000256" key="3">
    <source>
        <dbReference type="ARBA" id="ARBA00022989"/>
    </source>
</evidence>
<keyword evidence="3" id="KW-1133">Transmembrane helix</keyword>
<keyword evidence="2" id="KW-0812">Transmembrane</keyword>
<dbReference type="PANTHER" id="PTHR13802:SF52">
    <property type="entry name" value="MUCIN-4"/>
    <property type="match status" value="1"/>
</dbReference>
<dbReference type="KEGG" id="nfu:107375531"/>
<evidence type="ECO:0000259" key="6">
    <source>
        <dbReference type="PROSITE" id="PS51233"/>
    </source>
</evidence>
<protein>
    <submittedName>
        <fullName evidence="7">LOC107375531-like protein</fullName>
    </submittedName>
</protein>
<name>A0A9D2YFU6_NOTFU</name>
<evidence type="ECO:0000256" key="1">
    <source>
        <dbReference type="ARBA" id="ARBA00004370"/>
    </source>
</evidence>
<reference evidence="7" key="1">
    <citation type="submission" date="2020-03" db="EMBL/GenBank/DDBJ databases">
        <title>Intra-Species Differences in Population Size shape Life History and Genome Evolution.</title>
        <authorList>
            <person name="Willemsen D."/>
            <person name="Cui R."/>
            <person name="Valenzano D.R."/>
        </authorList>
    </citation>
    <scope>NUCLEOTIDE SEQUENCE</scope>
    <source>
        <strain evidence="7">GRZ</strain>
        <tissue evidence="7">Whole</tissue>
    </source>
</reference>
<evidence type="ECO:0000313" key="8">
    <source>
        <dbReference type="Proteomes" id="UP000822369"/>
    </source>
</evidence>
<dbReference type="InterPro" id="IPR001846">
    <property type="entry name" value="VWF_type-D"/>
</dbReference>